<dbReference type="Proteomes" id="UP000721415">
    <property type="component" value="Unassembled WGS sequence"/>
</dbReference>
<keyword evidence="3" id="KW-1185">Reference proteome</keyword>
<keyword evidence="1" id="KW-1133">Transmembrane helix</keyword>
<organism evidence="2 3">
    <name type="scientific">Facklamia lactis</name>
    <dbReference type="NCBI Taxonomy" id="2749967"/>
    <lineage>
        <taxon>Bacteria</taxon>
        <taxon>Bacillati</taxon>
        <taxon>Bacillota</taxon>
        <taxon>Bacilli</taxon>
        <taxon>Lactobacillales</taxon>
        <taxon>Aerococcaceae</taxon>
        <taxon>Facklamia</taxon>
    </lineage>
</organism>
<dbReference type="PANTHER" id="PTHR36833">
    <property type="entry name" value="SLR0610 PROTEIN-RELATED"/>
    <property type="match status" value="1"/>
</dbReference>
<feature type="transmembrane region" description="Helical" evidence="1">
    <location>
        <begin position="64"/>
        <end position="87"/>
    </location>
</feature>
<evidence type="ECO:0000313" key="2">
    <source>
        <dbReference type="EMBL" id="MBG9985754.1"/>
    </source>
</evidence>
<dbReference type="PANTHER" id="PTHR36833:SF1">
    <property type="entry name" value="INTEGRAL MEMBRANE TRANSPORT PROTEIN"/>
    <property type="match status" value="1"/>
</dbReference>
<proteinExistence type="predicted"/>
<keyword evidence="1" id="KW-0472">Membrane</keyword>
<gene>
    <name evidence="2" type="ORF">HZY91_02470</name>
</gene>
<reference evidence="2 3" key="1">
    <citation type="submission" date="2020-07" db="EMBL/GenBank/DDBJ databases">
        <title>Facklamia lactis sp. nov., isolated from raw milk.</title>
        <authorList>
            <person name="Doll E.V."/>
            <person name="Huptas C."/>
            <person name="Staib L."/>
            <person name="Wenning M."/>
            <person name="Scherer S."/>
        </authorList>
    </citation>
    <scope>NUCLEOTIDE SEQUENCE [LARGE SCALE GENOMIC DNA]</scope>
    <source>
        <strain evidence="2 3">DSM 111018</strain>
    </source>
</reference>
<dbReference type="RefSeq" id="WP_197114339.1">
    <property type="nucleotide sequence ID" value="NZ_JACBXQ010000001.1"/>
</dbReference>
<dbReference type="Pfam" id="PF06182">
    <property type="entry name" value="ABC2_membrane_6"/>
    <property type="match status" value="1"/>
</dbReference>
<protein>
    <submittedName>
        <fullName evidence="2">ABC-2 family transporter protein</fullName>
    </submittedName>
</protein>
<name>A0ABS0LNP6_9LACT</name>
<comment type="caution">
    <text evidence="2">The sequence shown here is derived from an EMBL/GenBank/DDBJ whole genome shotgun (WGS) entry which is preliminary data.</text>
</comment>
<feature type="transmembrane region" description="Helical" evidence="1">
    <location>
        <begin position="231"/>
        <end position="254"/>
    </location>
</feature>
<dbReference type="EMBL" id="JACBXQ010000001">
    <property type="protein sequence ID" value="MBG9985754.1"/>
    <property type="molecule type" value="Genomic_DNA"/>
</dbReference>
<sequence length="267" mass="31109">MIKKIKFHLSIYKYFVKMDVKRIGLYPVDFVLGNLGFFLDTISNLFVLYIIMSTTKVLGEFNGYQMLFFYSFLMLSGALFEMFFVTVLEVPYMIHTGEMDIFLLRPLNILFQFVVFELDEETVFEAIFAAGLLAFAISQMENTWHLVFFIKLIGYLISSVLVRYGIYLMLSSLSFWWISTDGLKSILWEISQLSNYPLSIYPMLLKVLLIVVPFSFVGYFPVKDLLFSHNLYTMATFVNLFVGIFVFSIVYLTIWRWGLSKYRSAGG</sequence>
<dbReference type="InterPro" id="IPR010390">
    <property type="entry name" value="ABC-2_transporter-like"/>
</dbReference>
<feature type="transmembrane region" description="Helical" evidence="1">
    <location>
        <begin position="31"/>
        <end position="52"/>
    </location>
</feature>
<feature type="transmembrane region" description="Helical" evidence="1">
    <location>
        <begin position="152"/>
        <end position="178"/>
    </location>
</feature>
<accession>A0ABS0LNP6</accession>
<keyword evidence="1" id="KW-0812">Transmembrane</keyword>
<feature type="transmembrane region" description="Helical" evidence="1">
    <location>
        <begin position="198"/>
        <end position="219"/>
    </location>
</feature>
<evidence type="ECO:0000256" key="1">
    <source>
        <dbReference type="SAM" id="Phobius"/>
    </source>
</evidence>
<evidence type="ECO:0000313" key="3">
    <source>
        <dbReference type="Proteomes" id="UP000721415"/>
    </source>
</evidence>